<sequence length="134" mass="13624">MMKQGHFSYVRGTIFSFVSALGITVLATLSSLLNQNSGSLVGSASTLVVFFAVPIVIGALLATVVSMGLFALGNRGEHPGRGVLLSVVGVILLGFAFALGTGQIPTYDITALLIIGCCAGALTGPVSALVVSRR</sequence>
<keyword evidence="1" id="KW-0812">Transmembrane</keyword>
<dbReference type="KEGG" id="nae:BHE16_08475"/>
<dbReference type="AlphaFoldDB" id="A0A1L2ZPA2"/>
<protein>
    <submittedName>
        <fullName evidence="2">Uncharacterized protein</fullName>
    </submittedName>
</protein>
<gene>
    <name evidence="2" type="ORF">BHE16_08475</name>
</gene>
<keyword evidence="1" id="KW-0472">Membrane</keyword>
<name>A0A1L2ZPA2_9MICC</name>
<dbReference type="EMBL" id="CP018135">
    <property type="protein sequence ID" value="APF41027.1"/>
    <property type="molecule type" value="Genomic_DNA"/>
</dbReference>
<accession>A0A1L2ZPA2</accession>
<organism evidence="2 3">
    <name type="scientific">Neomicrococcus aestuarii</name>
    <dbReference type="NCBI Taxonomy" id="556325"/>
    <lineage>
        <taxon>Bacteria</taxon>
        <taxon>Bacillati</taxon>
        <taxon>Actinomycetota</taxon>
        <taxon>Actinomycetes</taxon>
        <taxon>Micrococcales</taxon>
        <taxon>Micrococcaceae</taxon>
        <taxon>Neomicrococcus</taxon>
    </lineage>
</organism>
<feature type="transmembrane region" description="Helical" evidence="1">
    <location>
        <begin position="83"/>
        <end position="104"/>
    </location>
</feature>
<evidence type="ECO:0000313" key="2">
    <source>
        <dbReference type="EMBL" id="APF41027.1"/>
    </source>
</evidence>
<dbReference type="OrthoDB" id="9885730at2"/>
<feature type="transmembrane region" description="Helical" evidence="1">
    <location>
        <begin position="45"/>
        <end position="71"/>
    </location>
</feature>
<evidence type="ECO:0000256" key="1">
    <source>
        <dbReference type="SAM" id="Phobius"/>
    </source>
</evidence>
<keyword evidence="1" id="KW-1133">Transmembrane helix</keyword>
<evidence type="ECO:0000313" key="3">
    <source>
        <dbReference type="Proteomes" id="UP000183530"/>
    </source>
</evidence>
<dbReference type="Proteomes" id="UP000183530">
    <property type="component" value="Chromosome"/>
</dbReference>
<dbReference type="RefSeq" id="WP_071894504.1">
    <property type="nucleotide sequence ID" value="NZ_CP018135.1"/>
</dbReference>
<proteinExistence type="predicted"/>
<reference evidence="2 3" key="1">
    <citation type="submission" date="2016-11" db="EMBL/GenBank/DDBJ databases">
        <title>Genome sequencing of Zhihengliuella aestuarii B18 antagonistic to Plasmodiophora brassicae.</title>
        <authorList>
            <person name="Luo Y."/>
        </authorList>
    </citation>
    <scope>NUCLEOTIDE SEQUENCE [LARGE SCALE GENOMIC DNA]</scope>
    <source>
        <strain evidence="2 3">B18</strain>
    </source>
</reference>
<feature type="transmembrane region" description="Helical" evidence="1">
    <location>
        <begin position="110"/>
        <end position="131"/>
    </location>
</feature>
<keyword evidence="3" id="KW-1185">Reference proteome</keyword>
<feature type="transmembrane region" description="Helical" evidence="1">
    <location>
        <begin position="12"/>
        <end position="33"/>
    </location>
</feature>
<dbReference type="STRING" id="556325.BHE16_08475"/>